<evidence type="ECO:0000313" key="3">
    <source>
        <dbReference type="Proteomes" id="UP000190166"/>
    </source>
</evidence>
<gene>
    <name evidence="2" type="ORF">SAMN05660461_6108</name>
</gene>
<name>A0A1T5PBS7_9BACT</name>
<dbReference type="EMBL" id="FUZZ01000006">
    <property type="protein sequence ID" value="SKD10204.1"/>
    <property type="molecule type" value="Genomic_DNA"/>
</dbReference>
<evidence type="ECO:0000313" key="2">
    <source>
        <dbReference type="EMBL" id="SKD10204.1"/>
    </source>
</evidence>
<evidence type="ECO:0008006" key="4">
    <source>
        <dbReference type="Google" id="ProtNLM"/>
    </source>
</evidence>
<reference evidence="2 3" key="1">
    <citation type="submission" date="2017-02" db="EMBL/GenBank/DDBJ databases">
        <authorList>
            <person name="Peterson S.W."/>
        </authorList>
    </citation>
    <scope>NUCLEOTIDE SEQUENCE [LARGE SCALE GENOMIC DNA]</scope>
    <source>
        <strain evidence="2 3">DSM 18108</strain>
    </source>
</reference>
<dbReference type="AlphaFoldDB" id="A0A1T5PBS7"/>
<sequence length="311" mass="35401">MRTFFYSLVVFSCFTVSLKTLGLSREDSLSRYDKLDSSEIVAASFYYKAGEQELGQGTILNVPEGYRLLDAAQSRVLVERLWGNPENPNTLGVLLPARVGPMDKDFHGFVISFEPSGYMEESEIRKIDYTKLLAEMKEELKNDNLLRSGKGTGQISGMDWAFAPYYNKDNHSLHWARILHFGKNEPSMLNYELRLLGRRGVLCFTAIGKVTELEQMKQQLAIVATAARFAPGNGYADYNPRTDQSSRWIPATESVASRMLSIDNLLLGVRSTLSMLLVMLCMALFVYGMNYYHHRRRSGYRKIIKVDERLN</sequence>
<keyword evidence="1" id="KW-0812">Transmembrane</keyword>
<dbReference type="Pfam" id="PF09935">
    <property type="entry name" value="DUF2167"/>
    <property type="match status" value="1"/>
</dbReference>
<keyword evidence="1" id="KW-1133">Transmembrane helix</keyword>
<accession>A0A1T5PBS7</accession>
<dbReference type="RefSeq" id="WP_079473363.1">
    <property type="nucleotide sequence ID" value="NZ_FUZZ01000006.1"/>
</dbReference>
<proteinExistence type="predicted"/>
<keyword evidence="3" id="KW-1185">Reference proteome</keyword>
<feature type="transmembrane region" description="Helical" evidence="1">
    <location>
        <begin position="273"/>
        <end position="292"/>
    </location>
</feature>
<dbReference type="STRING" id="393003.SAMN05660461_6108"/>
<dbReference type="InterPro" id="IPR018682">
    <property type="entry name" value="DUF2167_membr"/>
</dbReference>
<keyword evidence="1" id="KW-0472">Membrane</keyword>
<evidence type="ECO:0000256" key="1">
    <source>
        <dbReference type="SAM" id="Phobius"/>
    </source>
</evidence>
<organism evidence="2 3">
    <name type="scientific">Chitinophaga ginsengisegetis</name>
    <dbReference type="NCBI Taxonomy" id="393003"/>
    <lineage>
        <taxon>Bacteria</taxon>
        <taxon>Pseudomonadati</taxon>
        <taxon>Bacteroidota</taxon>
        <taxon>Chitinophagia</taxon>
        <taxon>Chitinophagales</taxon>
        <taxon>Chitinophagaceae</taxon>
        <taxon>Chitinophaga</taxon>
    </lineage>
</organism>
<protein>
    <recommendedName>
        <fullName evidence="4">DUF2167 domain-containing protein</fullName>
    </recommendedName>
</protein>
<dbReference type="Proteomes" id="UP000190166">
    <property type="component" value="Unassembled WGS sequence"/>
</dbReference>